<reference evidence="1 2" key="1">
    <citation type="journal article" date="2016" name="Mol. Biol. Evol.">
        <title>Comparative Genomics of Early-Diverging Mushroom-Forming Fungi Provides Insights into the Origins of Lignocellulose Decay Capabilities.</title>
        <authorList>
            <person name="Nagy L.G."/>
            <person name="Riley R."/>
            <person name="Tritt A."/>
            <person name="Adam C."/>
            <person name="Daum C."/>
            <person name="Floudas D."/>
            <person name="Sun H."/>
            <person name="Yadav J.S."/>
            <person name="Pangilinan J."/>
            <person name="Larsson K.H."/>
            <person name="Matsuura K."/>
            <person name="Barry K."/>
            <person name="Labutti K."/>
            <person name="Kuo R."/>
            <person name="Ohm R.A."/>
            <person name="Bhattacharya S.S."/>
            <person name="Shirouzu T."/>
            <person name="Yoshinaga Y."/>
            <person name="Martin F.M."/>
            <person name="Grigoriev I.V."/>
            <person name="Hibbett D.S."/>
        </authorList>
    </citation>
    <scope>NUCLEOTIDE SEQUENCE [LARGE SCALE GENOMIC DNA]</scope>
    <source>
        <strain evidence="1 2">HHB12029</strain>
    </source>
</reference>
<name>A0A165QW10_EXIGL</name>
<dbReference type="Proteomes" id="UP000077266">
    <property type="component" value="Unassembled WGS sequence"/>
</dbReference>
<protein>
    <submittedName>
        <fullName evidence="1">Uncharacterized protein</fullName>
    </submittedName>
</protein>
<evidence type="ECO:0000313" key="2">
    <source>
        <dbReference type="Proteomes" id="UP000077266"/>
    </source>
</evidence>
<evidence type="ECO:0000313" key="1">
    <source>
        <dbReference type="EMBL" id="KZW04145.1"/>
    </source>
</evidence>
<dbReference type="InParanoid" id="A0A165QW10"/>
<dbReference type="AlphaFoldDB" id="A0A165QW10"/>
<organism evidence="1 2">
    <name type="scientific">Exidia glandulosa HHB12029</name>
    <dbReference type="NCBI Taxonomy" id="1314781"/>
    <lineage>
        <taxon>Eukaryota</taxon>
        <taxon>Fungi</taxon>
        <taxon>Dikarya</taxon>
        <taxon>Basidiomycota</taxon>
        <taxon>Agaricomycotina</taxon>
        <taxon>Agaricomycetes</taxon>
        <taxon>Auriculariales</taxon>
        <taxon>Exidiaceae</taxon>
        <taxon>Exidia</taxon>
    </lineage>
</organism>
<keyword evidence="2" id="KW-1185">Reference proteome</keyword>
<proteinExistence type="predicted"/>
<dbReference type="EMBL" id="KV425882">
    <property type="protein sequence ID" value="KZW04145.1"/>
    <property type="molecule type" value="Genomic_DNA"/>
</dbReference>
<accession>A0A165QW10</accession>
<sequence>MSLPLLPPPPARKPFNSIIHVAVKLQEGRSWRRGIVFPAAQGAAASSYHYATSRRSARASAASCRSQSPGSRRSGVAGHWSYTAISSAVCFVFCTLDVFEPECLWFGAQPPTSSGVVAESRFNALKAGVGVAAL</sequence>
<gene>
    <name evidence="1" type="ORF">EXIGLDRAFT_16889</name>
</gene>